<evidence type="ECO:0000313" key="7">
    <source>
        <dbReference type="Proteomes" id="UP000009168"/>
    </source>
</evidence>
<evidence type="ECO:0000256" key="3">
    <source>
        <dbReference type="PROSITE-ProRule" id="PRU00221"/>
    </source>
</evidence>
<keyword evidence="1 3" id="KW-0853">WD repeat</keyword>
<dbReference type="InterPro" id="IPR001680">
    <property type="entry name" value="WD40_rpt"/>
</dbReference>
<evidence type="ECO:0000256" key="2">
    <source>
        <dbReference type="ARBA" id="ARBA00022737"/>
    </source>
</evidence>
<dbReference type="PANTHER" id="PTHR47822:SF2">
    <property type="entry name" value="F-BOX AND WD-40 DOMAIN PROTEIN 7"/>
    <property type="match status" value="1"/>
</dbReference>
<evidence type="ECO:0000259" key="5">
    <source>
        <dbReference type="Pfam" id="PF12894"/>
    </source>
</evidence>
<dbReference type="EMBL" id="GG662828">
    <property type="protein sequence ID" value="EAR88980.2"/>
    <property type="molecule type" value="Genomic_DNA"/>
</dbReference>
<dbReference type="RefSeq" id="XP_001009225.2">
    <property type="nucleotide sequence ID" value="XM_001009225.3"/>
</dbReference>
<dbReference type="InterPro" id="IPR015943">
    <property type="entry name" value="WD40/YVTN_repeat-like_dom_sf"/>
</dbReference>
<dbReference type="STRING" id="312017.Q22UJ0"/>
<gene>
    <name evidence="6" type="ORF">TTHERM_00554350</name>
</gene>
<reference evidence="7" key="1">
    <citation type="journal article" date="2006" name="PLoS Biol.">
        <title>Macronuclear genome sequence of the ciliate Tetrahymena thermophila, a model eukaryote.</title>
        <authorList>
            <person name="Eisen J.A."/>
            <person name="Coyne R.S."/>
            <person name="Wu M."/>
            <person name="Wu D."/>
            <person name="Thiagarajan M."/>
            <person name="Wortman J.R."/>
            <person name="Badger J.H."/>
            <person name="Ren Q."/>
            <person name="Amedeo P."/>
            <person name="Jones K.M."/>
            <person name="Tallon L.J."/>
            <person name="Delcher A.L."/>
            <person name="Salzberg S.L."/>
            <person name="Silva J.C."/>
            <person name="Haas B.J."/>
            <person name="Majoros W.H."/>
            <person name="Farzad M."/>
            <person name="Carlton J.M."/>
            <person name="Smith R.K. Jr."/>
            <person name="Garg J."/>
            <person name="Pearlman R.E."/>
            <person name="Karrer K.M."/>
            <person name="Sun L."/>
            <person name="Manning G."/>
            <person name="Elde N.C."/>
            <person name="Turkewitz A.P."/>
            <person name="Asai D.J."/>
            <person name="Wilkes D.E."/>
            <person name="Wang Y."/>
            <person name="Cai H."/>
            <person name="Collins K."/>
            <person name="Stewart B.A."/>
            <person name="Lee S.R."/>
            <person name="Wilamowska K."/>
            <person name="Weinberg Z."/>
            <person name="Ruzzo W.L."/>
            <person name="Wloga D."/>
            <person name="Gaertig J."/>
            <person name="Frankel J."/>
            <person name="Tsao C.-C."/>
            <person name="Gorovsky M.A."/>
            <person name="Keeling P.J."/>
            <person name="Waller R.F."/>
            <person name="Patron N.J."/>
            <person name="Cherry J.M."/>
            <person name="Stover N.A."/>
            <person name="Krieger C.J."/>
            <person name="del Toro C."/>
            <person name="Ryder H.F."/>
            <person name="Williamson S.C."/>
            <person name="Barbeau R.A."/>
            <person name="Hamilton E.P."/>
            <person name="Orias E."/>
        </authorList>
    </citation>
    <scope>NUCLEOTIDE SEQUENCE [LARGE SCALE GENOMIC DNA]</scope>
    <source>
        <strain evidence="7">SB210</strain>
    </source>
</reference>
<feature type="region of interest" description="Disordered" evidence="4">
    <location>
        <begin position="1"/>
        <end position="52"/>
    </location>
</feature>
<dbReference type="OrthoDB" id="439331at2759"/>
<dbReference type="InterPro" id="IPR036322">
    <property type="entry name" value="WD40_repeat_dom_sf"/>
</dbReference>
<evidence type="ECO:0000313" key="6">
    <source>
        <dbReference type="EMBL" id="EAR88980.2"/>
    </source>
</evidence>
<name>Q22UJ0_TETTS</name>
<feature type="compositionally biased region" description="Polar residues" evidence="4">
    <location>
        <begin position="21"/>
        <end position="35"/>
    </location>
</feature>
<organism evidence="6 7">
    <name type="scientific">Tetrahymena thermophila (strain SB210)</name>
    <dbReference type="NCBI Taxonomy" id="312017"/>
    <lineage>
        <taxon>Eukaryota</taxon>
        <taxon>Sar</taxon>
        <taxon>Alveolata</taxon>
        <taxon>Ciliophora</taxon>
        <taxon>Intramacronucleata</taxon>
        <taxon>Oligohymenophorea</taxon>
        <taxon>Hymenostomatida</taxon>
        <taxon>Tetrahymenina</taxon>
        <taxon>Tetrahymenidae</taxon>
        <taxon>Tetrahymena</taxon>
    </lineage>
</organism>
<dbReference type="PROSITE" id="PS50082">
    <property type="entry name" value="WD_REPEATS_2"/>
    <property type="match status" value="1"/>
</dbReference>
<evidence type="ECO:0000256" key="4">
    <source>
        <dbReference type="SAM" id="MobiDB-lite"/>
    </source>
</evidence>
<dbReference type="eggNOG" id="KOG0266">
    <property type="taxonomic scope" value="Eukaryota"/>
</dbReference>
<dbReference type="Pfam" id="PF00400">
    <property type="entry name" value="WD40"/>
    <property type="match status" value="1"/>
</dbReference>
<dbReference type="Gene3D" id="2.130.10.10">
    <property type="entry name" value="YVTN repeat-like/Quinoprotein amine dehydrogenase"/>
    <property type="match status" value="2"/>
</dbReference>
<dbReference type="SMART" id="SM00320">
    <property type="entry name" value="WD40"/>
    <property type="match status" value="5"/>
</dbReference>
<keyword evidence="7" id="KW-1185">Reference proteome</keyword>
<dbReference type="Proteomes" id="UP000009168">
    <property type="component" value="Unassembled WGS sequence"/>
</dbReference>
<dbReference type="AlphaFoldDB" id="Q22UJ0"/>
<feature type="repeat" description="WD" evidence="3">
    <location>
        <begin position="199"/>
        <end position="241"/>
    </location>
</feature>
<dbReference type="Pfam" id="PF12894">
    <property type="entry name" value="ANAPC4_WD40"/>
    <property type="match status" value="1"/>
</dbReference>
<dbReference type="KEGG" id="tet:TTHERM_00554350"/>
<dbReference type="PROSITE" id="PS50294">
    <property type="entry name" value="WD_REPEATS_REGION"/>
    <property type="match status" value="1"/>
</dbReference>
<evidence type="ECO:0000256" key="1">
    <source>
        <dbReference type="ARBA" id="ARBA00022574"/>
    </source>
</evidence>
<dbReference type="InterPro" id="IPR024977">
    <property type="entry name" value="Apc4-like_WD40_dom"/>
</dbReference>
<accession>Q22UJ0</accession>
<dbReference type="InParanoid" id="Q22UJ0"/>
<dbReference type="OMA" id="HTIDENR"/>
<keyword evidence="2" id="KW-0677">Repeat</keyword>
<dbReference type="PANTHER" id="PTHR47822">
    <property type="entry name" value="CARBOHYDRATE BINDING DOMAIN CONTAINING PROTEIN"/>
    <property type="match status" value="1"/>
</dbReference>
<dbReference type="SUPFAM" id="SSF50978">
    <property type="entry name" value="WD40 repeat-like"/>
    <property type="match status" value="1"/>
</dbReference>
<protein>
    <submittedName>
        <fullName evidence="6">WD40 domain protein</fullName>
    </submittedName>
</protein>
<dbReference type="HOGENOM" id="CLU_047907_0_0_1"/>
<dbReference type="PROSITE" id="PS00678">
    <property type="entry name" value="WD_REPEATS_1"/>
    <property type="match status" value="1"/>
</dbReference>
<dbReference type="GeneID" id="7840670"/>
<feature type="domain" description="Anaphase-promoting complex subunit 4-like WD40" evidence="5">
    <location>
        <begin position="55"/>
        <end position="112"/>
    </location>
</feature>
<sequence length="375" mass="42445">MDSQVSETPRSGRHPDDTHQKPGNQGNNKNDQPINRGQRIEHVPGSEIQISPKFTAGEPNTKIFSVKFNYEDKYIACACENGTIRVYNTRNGALTTTFSSSRPNIPFSYVRWRPPGHSFKTKNVFVTLNSEGEIQHFHLASGKLLSTIKHDSFDPQLFCLDYNLDTTKFSVCGSEPIIKVYDEETRKLDVKLGGEQTFPPGHSSRVYCVKYDKEDPNVIYTGGWDYRVIIWDLRENKPKKNGIYGPLICGDGIDLYGQYILTSSWTNSNQLQIWDRRNYKLVSDIDWDGTLKTTFDPVFLYSGQFSKADGTLILAGGSNTNEVKLFDRENQNKAFCCITELSREVNTVDFGNEGEMFAFSGGDGLLRVFQMNIKA</sequence>
<proteinExistence type="predicted"/>
<dbReference type="InterPro" id="IPR019775">
    <property type="entry name" value="WD40_repeat_CS"/>
</dbReference>